<evidence type="ECO:0000313" key="2">
    <source>
        <dbReference type="Proteomes" id="UP000747542"/>
    </source>
</evidence>
<keyword evidence="2" id="KW-1185">Reference proteome</keyword>
<comment type="caution">
    <text evidence="1">The sequence shown here is derived from an EMBL/GenBank/DDBJ whole genome shotgun (WGS) entry which is preliminary data.</text>
</comment>
<reference evidence="1" key="1">
    <citation type="journal article" date="2021" name="Sci. Adv.">
        <title>The American lobster genome reveals insights on longevity, neural, and immune adaptations.</title>
        <authorList>
            <person name="Polinski J.M."/>
            <person name="Zimin A.V."/>
            <person name="Clark K.F."/>
            <person name="Kohn A.B."/>
            <person name="Sadowski N."/>
            <person name="Timp W."/>
            <person name="Ptitsyn A."/>
            <person name="Khanna P."/>
            <person name="Romanova D.Y."/>
            <person name="Williams P."/>
            <person name="Greenwood S.J."/>
            <person name="Moroz L.L."/>
            <person name="Walt D.R."/>
            <person name="Bodnar A.G."/>
        </authorList>
    </citation>
    <scope>NUCLEOTIDE SEQUENCE</scope>
    <source>
        <strain evidence="1">GMGI-L3</strain>
    </source>
</reference>
<dbReference type="Proteomes" id="UP000747542">
    <property type="component" value="Unassembled WGS sequence"/>
</dbReference>
<evidence type="ECO:0000313" key="1">
    <source>
        <dbReference type="EMBL" id="KAG7157138.1"/>
    </source>
</evidence>
<organism evidence="1 2">
    <name type="scientific">Homarus americanus</name>
    <name type="common">American lobster</name>
    <dbReference type="NCBI Taxonomy" id="6706"/>
    <lineage>
        <taxon>Eukaryota</taxon>
        <taxon>Metazoa</taxon>
        <taxon>Ecdysozoa</taxon>
        <taxon>Arthropoda</taxon>
        <taxon>Crustacea</taxon>
        <taxon>Multicrustacea</taxon>
        <taxon>Malacostraca</taxon>
        <taxon>Eumalacostraca</taxon>
        <taxon>Eucarida</taxon>
        <taxon>Decapoda</taxon>
        <taxon>Pleocyemata</taxon>
        <taxon>Astacidea</taxon>
        <taxon>Nephropoidea</taxon>
        <taxon>Nephropidae</taxon>
        <taxon>Homarus</taxon>
    </lineage>
</organism>
<gene>
    <name evidence="1" type="ORF">Hamer_G009968</name>
</gene>
<protein>
    <submittedName>
        <fullName evidence="1">Uncharacterized protein</fullName>
    </submittedName>
</protein>
<dbReference type="AlphaFoldDB" id="A0A8J5JME8"/>
<accession>A0A8J5JME8</accession>
<proteinExistence type="predicted"/>
<dbReference type="EMBL" id="JAHLQT010037907">
    <property type="protein sequence ID" value="KAG7157138.1"/>
    <property type="molecule type" value="Genomic_DNA"/>
</dbReference>
<name>A0A8J5JME8_HOMAM</name>
<sequence>MQQQQQAAEEATRADRAAMQALIAQVLQLRGKAAPCSNTSQALPRYYLREFKVWRSAWPDYEELLQLRKMLHRTQLAHFKSCLTPEMRSTLAHAIGVPVQWNKSSN</sequence>